<proteinExistence type="predicted"/>
<evidence type="ECO:0000256" key="1">
    <source>
        <dbReference type="SAM" id="MobiDB-lite"/>
    </source>
</evidence>
<protein>
    <submittedName>
        <fullName evidence="2">Uncharacterized protein</fullName>
    </submittedName>
</protein>
<dbReference type="EMBL" id="KN125372">
    <property type="protein sequence ID" value="KFO18537.1"/>
    <property type="molecule type" value="Genomic_DNA"/>
</dbReference>
<gene>
    <name evidence="2" type="ORF">H920_20070</name>
</gene>
<dbReference type="AlphaFoldDB" id="A0A091CL87"/>
<evidence type="ECO:0000313" key="3">
    <source>
        <dbReference type="Proteomes" id="UP000028990"/>
    </source>
</evidence>
<name>A0A091CL87_FUKDA</name>
<reference evidence="2 3" key="1">
    <citation type="submission" date="2013-11" db="EMBL/GenBank/DDBJ databases">
        <title>The Damaraland mole rat (Fukomys damarensis) genome and evolution of African mole rats.</title>
        <authorList>
            <person name="Gladyshev V.N."/>
            <person name="Fang X."/>
        </authorList>
    </citation>
    <scope>NUCLEOTIDE SEQUENCE [LARGE SCALE GENOMIC DNA]</scope>
    <source>
        <tissue evidence="2">Liver</tissue>
    </source>
</reference>
<feature type="region of interest" description="Disordered" evidence="1">
    <location>
        <begin position="90"/>
        <end position="116"/>
    </location>
</feature>
<keyword evidence="3" id="KW-1185">Reference proteome</keyword>
<organism evidence="2 3">
    <name type="scientific">Fukomys damarensis</name>
    <name type="common">Damaraland mole rat</name>
    <name type="synonym">Cryptomys damarensis</name>
    <dbReference type="NCBI Taxonomy" id="885580"/>
    <lineage>
        <taxon>Eukaryota</taxon>
        <taxon>Metazoa</taxon>
        <taxon>Chordata</taxon>
        <taxon>Craniata</taxon>
        <taxon>Vertebrata</taxon>
        <taxon>Euteleostomi</taxon>
        <taxon>Mammalia</taxon>
        <taxon>Eutheria</taxon>
        <taxon>Euarchontoglires</taxon>
        <taxon>Glires</taxon>
        <taxon>Rodentia</taxon>
        <taxon>Hystricomorpha</taxon>
        <taxon>Bathyergidae</taxon>
        <taxon>Fukomys</taxon>
    </lineage>
</organism>
<evidence type="ECO:0000313" key="2">
    <source>
        <dbReference type="EMBL" id="KFO18537.1"/>
    </source>
</evidence>
<dbReference type="Proteomes" id="UP000028990">
    <property type="component" value="Unassembled WGS sequence"/>
</dbReference>
<accession>A0A091CL87</accession>
<sequence>MRILGQCLMGPVEAAVAPAPPGVTQCVTHTLIPRQVLTAQVNNHGFRELSAGDKSVWKGMKDSLPWCLKQGTAKKSSFDRDLIIPAFPVGKANRRTAEKQKEMKDGREKEKKAGRN</sequence>
<feature type="compositionally biased region" description="Basic and acidic residues" evidence="1">
    <location>
        <begin position="95"/>
        <end position="116"/>
    </location>
</feature>